<evidence type="ECO:0000313" key="1">
    <source>
        <dbReference type="EMBL" id="KAK7362100.1"/>
    </source>
</evidence>
<dbReference type="EMBL" id="JAYMYQ010000001">
    <property type="protein sequence ID" value="KAK7362100.1"/>
    <property type="molecule type" value="Genomic_DNA"/>
</dbReference>
<reference evidence="1 2" key="1">
    <citation type="submission" date="2024-01" db="EMBL/GenBank/DDBJ databases">
        <title>The genomes of 5 underutilized Papilionoideae crops provide insights into root nodulation and disease resistanc.</title>
        <authorList>
            <person name="Jiang F."/>
        </authorList>
    </citation>
    <scope>NUCLEOTIDE SEQUENCE [LARGE SCALE GENOMIC DNA]</scope>
    <source>
        <strain evidence="1">LVBAO_FW01</strain>
        <tissue evidence="1">Leaves</tissue>
    </source>
</reference>
<evidence type="ECO:0000313" key="2">
    <source>
        <dbReference type="Proteomes" id="UP001367508"/>
    </source>
</evidence>
<organism evidence="1 2">
    <name type="scientific">Canavalia gladiata</name>
    <name type="common">Sword bean</name>
    <name type="synonym">Dolichos gladiatus</name>
    <dbReference type="NCBI Taxonomy" id="3824"/>
    <lineage>
        <taxon>Eukaryota</taxon>
        <taxon>Viridiplantae</taxon>
        <taxon>Streptophyta</taxon>
        <taxon>Embryophyta</taxon>
        <taxon>Tracheophyta</taxon>
        <taxon>Spermatophyta</taxon>
        <taxon>Magnoliopsida</taxon>
        <taxon>eudicotyledons</taxon>
        <taxon>Gunneridae</taxon>
        <taxon>Pentapetalae</taxon>
        <taxon>rosids</taxon>
        <taxon>fabids</taxon>
        <taxon>Fabales</taxon>
        <taxon>Fabaceae</taxon>
        <taxon>Papilionoideae</taxon>
        <taxon>50 kb inversion clade</taxon>
        <taxon>NPAAA clade</taxon>
        <taxon>indigoferoid/millettioid clade</taxon>
        <taxon>Phaseoleae</taxon>
        <taxon>Canavalia</taxon>
    </lineage>
</organism>
<dbReference type="Proteomes" id="UP001367508">
    <property type="component" value="Unassembled WGS sequence"/>
</dbReference>
<keyword evidence="2" id="KW-1185">Reference proteome</keyword>
<sequence length="87" mass="9797">MSFLLFESWTHESVTIRPLDLGVPVQLQGLPIRINVILNKVSCRRSFFSTFPLNLAGICVFSEEHEGVSKTSRRLPSGKITSSFLLF</sequence>
<comment type="caution">
    <text evidence="1">The sequence shown here is derived from an EMBL/GenBank/DDBJ whole genome shotgun (WGS) entry which is preliminary data.</text>
</comment>
<gene>
    <name evidence="1" type="ORF">VNO77_04200</name>
</gene>
<protein>
    <submittedName>
        <fullName evidence="1">Uncharacterized protein</fullName>
    </submittedName>
</protein>
<dbReference type="AlphaFoldDB" id="A0AAN9MW37"/>
<accession>A0AAN9MW37</accession>
<name>A0AAN9MW37_CANGL</name>
<proteinExistence type="predicted"/>